<accession>A0A8K0NKH9</accession>
<organism evidence="1 2">
    <name type="scientific">Claviceps africana</name>
    <dbReference type="NCBI Taxonomy" id="83212"/>
    <lineage>
        <taxon>Eukaryota</taxon>
        <taxon>Fungi</taxon>
        <taxon>Dikarya</taxon>
        <taxon>Ascomycota</taxon>
        <taxon>Pezizomycotina</taxon>
        <taxon>Sordariomycetes</taxon>
        <taxon>Hypocreomycetidae</taxon>
        <taxon>Hypocreales</taxon>
        <taxon>Clavicipitaceae</taxon>
        <taxon>Claviceps</taxon>
    </lineage>
</organism>
<gene>
    <name evidence="1" type="ORF">E4U42_001105</name>
</gene>
<dbReference type="EMBL" id="SRPY01000131">
    <property type="protein sequence ID" value="KAG5928221.1"/>
    <property type="molecule type" value="Genomic_DNA"/>
</dbReference>
<dbReference type="OrthoDB" id="2679825at2759"/>
<keyword evidence="2" id="KW-1185">Reference proteome</keyword>
<evidence type="ECO:0000313" key="1">
    <source>
        <dbReference type="EMBL" id="KAG5928221.1"/>
    </source>
</evidence>
<dbReference type="InterPro" id="IPR054208">
    <property type="entry name" value="DUF6914"/>
</dbReference>
<comment type="caution">
    <text evidence="1">The sequence shown here is derived from an EMBL/GenBank/DDBJ whole genome shotgun (WGS) entry which is preliminary data.</text>
</comment>
<reference evidence="1" key="1">
    <citation type="journal article" date="2020" name="bioRxiv">
        <title>Whole genome comparisons of ergot fungi reveals the divergence and evolution of species within the genus Claviceps are the result of varying mechanisms driving genome evolution and host range expansion.</title>
        <authorList>
            <person name="Wyka S.A."/>
            <person name="Mondo S.J."/>
            <person name="Liu M."/>
            <person name="Dettman J."/>
            <person name="Nalam V."/>
            <person name="Broders K.D."/>
        </authorList>
    </citation>
    <scope>NUCLEOTIDE SEQUENCE</scope>
    <source>
        <strain evidence="1">CCC 489</strain>
    </source>
</reference>
<proteinExistence type="predicted"/>
<sequence>MAYRKPVPSVDLCCSIAHCTAAAMSYNKTRLYIGLYVRGGSPKMSGKEDTYHWALLSGPKRDPKSGYRHTMYHVKEKLVINGEPRVARSEWEYAAECDRASMLLARIVVAKVCNLHRLECILRQVPLRADKEGWNCVAWVREAIHLASLDPDALGSRVDDWDAIRDKAMWYIDRKKSSHRFDGLGQFDITKPATWDMLQDKEVVI</sequence>
<protein>
    <submittedName>
        <fullName evidence="1">Uncharacterized protein</fullName>
    </submittedName>
</protein>
<dbReference type="Pfam" id="PF21858">
    <property type="entry name" value="DUF6914"/>
    <property type="match status" value="1"/>
</dbReference>
<dbReference type="Proteomes" id="UP000811619">
    <property type="component" value="Unassembled WGS sequence"/>
</dbReference>
<name>A0A8K0NKH9_9HYPO</name>
<evidence type="ECO:0000313" key="2">
    <source>
        <dbReference type="Proteomes" id="UP000811619"/>
    </source>
</evidence>
<dbReference type="AlphaFoldDB" id="A0A8K0NKH9"/>